<proteinExistence type="predicted"/>
<name>A0A532V3W1_UNCL8</name>
<dbReference type="InterPro" id="IPR010445">
    <property type="entry name" value="LapA_dom"/>
</dbReference>
<protein>
    <recommendedName>
        <fullName evidence="7">Lipopolysaccharide assembly protein A domain-containing protein</fullName>
    </recommendedName>
</protein>
<evidence type="ECO:0000313" key="8">
    <source>
        <dbReference type="EMBL" id="TKJ41839.1"/>
    </source>
</evidence>
<evidence type="ECO:0000259" key="7">
    <source>
        <dbReference type="Pfam" id="PF06305"/>
    </source>
</evidence>
<sequence length="113" mass="13109">MWIVRWILIIVLILALVGFLGLNQDELVDVDFLFWESPPIPLAYALFFAFACGMVVHLLMAIFRQLKLRSVINKQKRQIRRLQDELENLRNLSIDDELPASQTVGTNNNQLED</sequence>
<dbReference type="Pfam" id="PF06305">
    <property type="entry name" value="LapA_dom"/>
    <property type="match status" value="1"/>
</dbReference>
<accession>A0A532V3W1</accession>
<evidence type="ECO:0000256" key="1">
    <source>
        <dbReference type="ARBA" id="ARBA00022475"/>
    </source>
</evidence>
<evidence type="ECO:0000256" key="6">
    <source>
        <dbReference type="SAM" id="Phobius"/>
    </source>
</evidence>
<evidence type="ECO:0000313" key="9">
    <source>
        <dbReference type="Proteomes" id="UP000319619"/>
    </source>
</evidence>
<comment type="caution">
    <text evidence="8">The sequence shown here is derived from an EMBL/GenBank/DDBJ whole genome shotgun (WGS) entry which is preliminary data.</text>
</comment>
<evidence type="ECO:0000256" key="3">
    <source>
        <dbReference type="ARBA" id="ARBA00022989"/>
    </source>
</evidence>
<feature type="transmembrane region" description="Helical" evidence="6">
    <location>
        <begin position="42"/>
        <end position="63"/>
    </location>
</feature>
<dbReference type="Proteomes" id="UP000319619">
    <property type="component" value="Unassembled WGS sequence"/>
</dbReference>
<feature type="domain" description="Lipopolysaccharide assembly protein A" evidence="7">
    <location>
        <begin position="25"/>
        <end position="87"/>
    </location>
</feature>
<keyword evidence="1" id="KW-1003">Cell membrane</keyword>
<keyword evidence="3 6" id="KW-1133">Transmembrane helix</keyword>
<dbReference type="EMBL" id="NJBN01000002">
    <property type="protein sequence ID" value="TKJ41839.1"/>
    <property type="molecule type" value="Genomic_DNA"/>
</dbReference>
<dbReference type="AlphaFoldDB" id="A0A532V3W1"/>
<evidence type="ECO:0000256" key="4">
    <source>
        <dbReference type="ARBA" id="ARBA00023136"/>
    </source>
</evidence>
<evidence type="ECO:0000256" key="5">
    <source>
        <dbReference type="SAM" id="Coils"/>
    </source>
</evidence>
<feature type="coiled-coil region" evidence="5">
    <location>
        <begin position="65"/>
        <end position="92"/>
    </location>
</feature>
<keyword evidence="2 6" id="KW-0812">Transmembrane</keyword>
<gene>
    <name evidence="8" type="ORF">CEE37_04530</name>
</gene>
<keyword evidence="4 6" id="KW-0472">Membrane</keyword>
<organism evidence="8 9">
    <name type="scientific">candidate division LCP-89 bacterium B3_LCP</name>
    <dbReference type="NCBI Taxonomy" id="2012998"/>
    <lineage>
        <taxon>Bacteria</taxon>
        <taxon>Pseudomonadati</taxon>
        <taxon>Bacteria division LCP-89</taxon>
    </lineage>
</organism>
<evidence type="ECO:0000256" key="2">
    <source>
        <dbReference type="ARBA" id="ARBA00022692"/>
    </source>
</evidence>
<reference evidence="8 9" key="1">
    <citation type="submission" date="2017-06" db="EMBL/GenBank/DDBJ databases">
        <title>Novel microbial phyla capable of carbon fixation and sulfur reduction in deep-sea sediments.</title>
        <authorList>
            <person name="Huang J."/>
            <person name="Baker B."/>
            <person name="Wang Y."/>
        </authorList>
    </citation>
    <scope>NUCLEOTIDE SEQUENCE [LARGE SCALE GENOMIC DNA]</scope>
    <source>
        <strain evidence="8">B3_LCP</strain>
    </source>
</reference>
<feature type="transmembrane region" description="Helical" evidence="6">
    <location>
        <begin position="5"/>
        <end position="22"/>
    </location>
</feature>
<keyword evidence="5" id="KW-0175">Coiled coil</keyword>
<dbReference type="GO" id="GO:0005886">
    <property type="term" value="C:plasma membrane"/>
    <property type="evidence" value="ECO:0007669"/>
    <property type="project" value="InterPro"/>
</dbReference>